<evidence type="ECO:0000313" key="2">
    <source>
        <dbReference type="EMBL" id="CAK0826114.1"/>
    </source>
</evidence>
<feature type="non-terminal residue" evidence="2">
    <location>
        <position position="1"/>
    </location>
</feature>
<accession>A0ABN9S3D5</accession>
<comment type="caution">
    <text evidence="2">The sequence shown here is derived from an EMBL/GenBank/DDBJ whole genome shotgun (WGS) entry which is preliminary data.</text>
</comment>
<organism evidence="2 3">
    <name type="scientific">Prorocentrum cordatum</name>
    <dbReference type="NCBI Taxonomy" id="2364126"/>
    <lineage>
        <taxon>Eukaryota</taxon>
        <taxon>Sar</taxon>
        <taxon>Alveolata</taxon>
        <taxon>Dinophyceae</taxon>
        <taxon>Prorocentrales</taxon>
        <taxon>Prorocentraceae</taxon>
        <taxon>Prorocentrum</taxon>
    </lineage>
</organism>
<feature type="region of interest" description="Disordered" evidence="1">
    <location>
        <begin position="1"/>
        <end position="95"/>
    </location>
</feature>
<evidence type="ECO:0000256" key="1">
    <source>
        <dbReference type="SAM" id="MobiDB-lite"/>
    </source>
</evidence>
<proteinExistence type="predicted"/>
<reference evidence="2" key="1">
    <citation type="submission" date="2023-10" db="EMBL/GenBank/DDBJ databases">
        <authorList>
            <person name="Chen Y."/>
            <person name="Shah S."/>
            <person name="Dougan E. K."/>
            <person name="Thang M."/>
            <person name="Chan C."/>
        </authorList>
    </citation>
    <scope>NUCLEOTIDE SEQUENCE [LARGE SCALE GENOMIC DNA]</scope>
</reference>
<protein>
    <submittedName>
        <fullName evidence="2">Uncharacterized protein</fullName>
    </submittedName>
</protein>
<evidence type="ECO:0000313" key="3">
    <source>
        <dbReference type="Proteomes" id="UP001189429"/>
    </source>
</evidence>
<dbReference type="EMBL" id="CAUYUJ010009203">
    <property type="protein sequence ID" value="CAK0826114.1"/>
    <property type="molecule type" value="Genomic_DNA"/>
</dbReference>
<dbReference type="Proteomes" id="UP001189429">
    <property type="component" value="Unassembled WGS sequence"/>
</dbReference>
<name>A0ABN9S3D5_9DINO</name>
<keyword evidence="3" id="KW-1185">Reference proteome</keyword>
<feature type="non-terminal residue" evidence="2">
    <location>
        <position position="95"/>
    </location>
</feature>
<gene>
    <name evidence="2" type="ORF">PCOR1329_LOCUS26063</name>
</gene>
<sequence length="95" mass="10365">PRRRLAVRRRWRRARGRGPPPGRHALQVLLGPGARGRGDGRADPGAGRVAASIPLGGVGQRAPRGRARRPLPRQPRRRSLRGPGWAARAERDPGE</sequence>
<feature type="compositionally biased region" description="Basic residues" evidence="1">
    <location>
        <begin position="1"/>
        <end position="16"/>
    </location>
</feature>
<feature type="compositionally biased region" description="Basic residues" evidence="1">
    <location>
        <begin position="63"/>
        <end position="80"/>
    </location>
</feature>